<keyword evidence="2" id="KW-1185">Reference proteome</keyword>
<dbReference type="Proteomes" id="UP000314294">
    <property type="component" value="Unassembled WGS sequence"/>
</dbReference>
<name>A0A4Z2I9E0_9TELE</name>
<reference evidence="1 2" key="1">
    <citation type="submission" date="2019-03" db="EMBL/GenBank/DDBJ databases">
        <title>First draft genome of Liparis tanakae, snailfish: a comprehensive survey of snailfish specific genes.</title>
        <authorList>
            <person name="Kim W."/>
            <person name="Song I."/>
            <person name="Jeong J.-H."/>
            <person name="Kim D."/>
            <person name="Kim S."/>
            <person name="Ryu S."/>
            <person name="Song J.Y."/>
            <person name="Lee S.K."/>
        </authorList>
    </citation>
    <scope>NUCLEOTIDE SEQUENCE [LARGE SCALE GENOMIC DNA]</scope>
    <source>
        <tissue evidence="1">Muscle</tissue>
    </source>
</reference>
<dbReference type="EMBL" id="SRLO01000113">
    <property type="protein sequence ID" value="TNN74500.1"/>
    <property type="molecule type" value="Genomic_DNA"/>
</dbReference>
<comment type="caution">
    <text evidence="1">The sequence shown here is derived from an EMBL/GenBank/DDBJ whole genome shotgun (WGS) entry which is preliminary data.</text>
</comment>
<sequence length="72" mass="8002">MTQLSQPYFRKIKRPYGKLACLEGGAGGERERECVRVVYLVKNPVDVGSLLGIGHHYGAQQHLQALRVSGHK</sequence>
<evidence type="ECO:0000313" key="2">
    <source>
        <dbReference type="Proteomes" id="UP000314294"/>
    </source>
</evidence>
<dbReference type="AlphaFoldDB" id="A0A4Z2I9E0"/>
<evidence type="ECO:0000313" key="1">
    <source>
        <dbReference type="EMBL" id="TNN74500.1"/>
    </source>
</evidence>
<gene>
    <name evidence="1" type="ORF">EYF80_015280</name>
</gene>
<organism evidence="1 2">
    <name type="scientific">Liparis tanakae</name>
    <name type="common">Tanaka's snailfish</name>
    <dbReference type="NCBI Taxonomy" id="230148"/>
    <lineage>
        <taxon>Eukaryota</taxon>
        <taxon>Metazoa</taxon>
        <taxon>Chordata</taxon>
        <taxon>Craniata</taxon>
        <taxon>Vertebrata</taxon>
        <taxon>Euteleostomi</taxon>
        <taxon>Actinopterygii</taxon>
        <taxon>Neopterygii</taxon>
        <taxon>Teleostei</taxon>
        <taxon>Neoteleostei</taxon>
        <taxon>Acanthomorphata</taxon>
        <taxon>Eupercaria</taxon>
        <taxon>Perciformes</taxon>
        <taxon>Cottioidei</taxon>
        <taxon>Cottales</taxon>
        <taxon>Liparidae</taxon>
        <taxon>Liparis</taxon>
    </lineage>
</organism>
<proteinExistence type="predicted"/>
<protein>
    <submittedName>
        <fullName evidence="1">Uncharacterized protein</fullName>
    </submittedName>
</protein>
<accession>A0A4Z2I9E0</accession>